<reference evidence="2 3" key="1">
    <citation type="submission" date="2016-09" db="EMBL/GenBank/DDBJ databases">
        <title>Genomic analysis reveals versatility of anaerobic energy metabolism of Geosporobacter ferrireducens IRF9 of phylum Firmicutes.</title>
        <authorList>
            <person name="Kim S.-J."/>
        </authorList>
    </citation>
    <scope>NUCLEOTIDE SEQUENCE [LARGE SCALE GENOMIC DNA]</scope>
    <source>
        <strain evidence="2 3">IRF9</strain>
    </source>
</reference>
<sequence length="218" mass="25308">MSKAIISCKVFKPEIDALLKRFNYDYKCIYLEEQLHNTPSDLHDQLQAAIDSLENIETIYLTYGNCGNSILGLKATTAAIVFPKTDDCIHTLLYYNKDFPNMRRDTYFSSKGWLLGKEDLGFEYDRMKEKYGEARALRIVRAMYTNYKYLCYIETVDEDKEITEKRCAFKAEKFGLAFVKTTGSLKLLEDLLRGVIDERFVKIEKGSSVPLNLRFITF</sequence>
<dbReference type="RefSeq" id="WP_069977995.1">
    <property type="nucleotide sequence ID" value="NZ_CP017269.1"/>
</dbReference>
<evidence type="ECO:0000313" key="2">
    <source>
        <dbReference type="EMBL" id="AOT70819.1"/>
    </source>
</evidence>
<name>A0A1D8GIS7_9FIRM</name>
<dbReference type="Proteomes" id="UP000095743">
    <property type="component" value="Chromosome"/>
</dbReference>
<dbReference type="KEGG" id="gfe:Gferi_15405"/>
<evidence type="ECO:0000313" key="3">
    <source>
        <dbReference type="Proteomes" id="UP000095743"/>
    </source>
</evidence>
<dbReference type="InterPro" id="IPR012437">
    <property type="entry name" value="DUF1638"/>
</dbReference>
<organism evidence="2 3">
    <name type="scientific">Geosporobacter ferrireducens</name>
    <dbReference type="NCBI Taxonomy" id="1424294"/>
    <lineage>
        <taxon>Bacteria</taxon>
        <taxon>Bacillati</taxon>
        <taxon>Bacillota</taxon>
        <taxon>Clostridia</taxon>
        <taxon>Peptostreptococcales</taxon>
        <taxon>Thermotaleaceae</taxon>
        <taxon>Geosporobacter</taxon>
    </lineage>
</organism>
<dbReference type="STRING" id="1424294.Gferi_15405"/>
<feature type="domain" description="DUF1638" evidence="1">
    <location>
        <begin position="31"/>
        <end position="192"/>
    </location>
</feature>
<keyword evidence="3" id="KW-1185">Reference proteome</keyword>
<dbReference type="AlphaFoldDB" id="A0A1D8GIS7"/>
<dbReference type="EMBL" id="CP017269">
    <property type="protein sequence ID" value="AOT70819.1"/>
    <property type="molecule type" value="Genomic_DNA"/>
</dbReference>
<dbReference type="Pfam" id="PF07796">
    <property type="entry name" value="DUF1638"/>
    <property type="match status" value="1"/>
</dbReference>
<gene>
    <name evidence="2" type="ORF">Gferi_15405</name>
</gene>
<dbReference type="OrthoDB" id="9787351at2"/>
<protein>
    <recommendedName>
        <fullName evidence="1">DUF1638 domain-containing protein</fullName>
    </recommendedName>
</protein>
<evidence type="ECO:0000259" key="1">
    <source>
        <dbReference type="Pfam" id="PF07796"/>
    </source>
</evidence>
<accession>A0A1D8GIS7</accession>
<proteinExistence type="predicted"/>